<name>A0A0G4ISQ7_PLABS</name>
<dbReference type="AlphaFoldDB" id="A0A0G4ISQ7"/>
<dbReference type="EMBL" id="CDSF01000082">
    <property type="protein sequence ID" value="CEO98126.1"/>
    <property type="molecule type" value="Genomic_DNA"/>
</dbReference>
<keyword evidence="1" id="KW-0812">Transmembrane</keyword>
<organism evidence="2 4">
    <name type="scientific">Plasmodiophora brassicae</name>
    <name type="common">Clubroot disease agent</name>
    <dbReference type="NCBI Taxonomy" id="37360"/>
    <lineage>
        <taxon>Eukaryota</taxon>
        <taxon>Sar</taxon>
        <taxon>Rhizaria</taxon>
        <taxon>Endomyxa</taxon>
        <taxon>Phytomyxea</taxon>
        <taxon>Plasmodiophorida</taxon>
        <taxon>Plasmodiophoridae</taxon>
        <taxon>Plasmodiophora</taxon>
    </lineage>
</organism>
<sequence length="192" mass="20146">MRRGAAGGTASTDRLTAVARRRSFVFAMGTKTAHVDGATLAVPHAVMAVFFAYAAYVQQNDPDKAFWIGVYGTTFFACVLAIVGVRSWSRAAFALVMLVAATTLTELRLEHGAWDLSPRTELGRESGGLVVVTAWSLIGIAMTHPSPLTVYGLVGTAIAVVASVVVVPKWYLSPGDAIGHCIGVGFAPPPNA</sequence>
<geneLocation type="mitochondrion" evidence="3"/>
<keyword evidence="1" id="KW-0472">Membrane</keyword>
<gene>
    <name evidence="2" type="ORF">PBRA_006240</name>
    <name evidence="3" type="ORF">PLBR_LOCUS3269</name>
</gene>
<evidence type="ECO:0000313" key="4">
    <source>
        <dbReference type="Proteomes" id="UP000039324"/>
    </source>
</evidence>
<accession>A0A0G4ISQ7</accession>
<evidence type="ECO:0000313" key="5">
    <source>
        <dbReference type="Proteomes" id="UP000290189"/>
    </source>
</evidence>
<evidence type="ECO:0000313" key="2">
    <source>
        <dbReference type="EMBL" id="CEO98126.1"/>
    </source>
</evidence>
<dbReference type="PANTHER" id="PTHR34262">
    <property type="entry name" value="TRANSMEMBRANE PROTEIN 220"/>
    <property type="match status" value="1"/>
</dbReference>
<dbReference type="PANTHER" id="PTHR34262:SF1">
    <property type="entry name" value="TRANSMEMBRANE PROTEIN 220"/>
    <property type="match status" value="1"/>
</dbReference>
<keyword evidence="4" id="KW-1185">Reference proteome</keyword>
<feature type="transmembrane region" description="Helical" evidence="1">
    <location>
        <begin position="65"/>
        <end position="85"/>
    </location>
</feature>
<dbReference type="InterPro" id="IPR029377">
    <property type="entry name" value="TMEM220"/>
</dbReference>
<dbReference type="Proteomes" id="UP000039324">
    <property type="component" value="Unassembled WGS sequence"/>
</dbReference>
<reference evidence="2 4" key="1">
    <citation type="submission" date="2015-02" db="EMBL/GenBank/DDBJ databases">
        <authorList>
            <person name="Chooi Y.-H."/>
        </authorList>
    </citation>
    <scope>NUCLEOTIDE SEQUENCE [LARGE SCALE GENOMIC DNA]</scope>
    <source>
        <strain evidence="2">E3</strain>
    </source>
</reference>
<dbReference type="EMBL" id="OVEO01000005">
    <property type="protein sequence ID" value="SPQ96054.1"/>
    <property type="molecule type" value="Genomic_DNA"/>
</dbReference>
<feature type="transmembrane region" description="Helical" evidence="1">
    <location>
        <begin position="38"/>
        <end position="56"/>
    </location>
</feature>
<keyword evidence="3" id="KW-0496">Mitochondrion</keyword>
<evidence type="ECO:0000313" key="3">
    <source>
        <dbReference type="EMBL" id="SPQ96054.1"/>
    </source>
</evidence>
<evidence type="ECO:0000256" key="1">
    <source>
        <dbReference type="SAM" id="Phobius"/>
    </source>
</evidence>
<reference evidence="3 5" key="2">
    <citation type="submission" date="2018-03" db="EMBL/GenBank/DDBJ databases">
        <authorList>
            <person name="Fogelqvist J."/>
        </authorList>
    </citation>
    <scope>NUCLEOTIDE SEQUENCE [LARGE SCALE GENOMIC DNA]</scope>
</reference>
<proteinExistence type="predicted"/>
<dbReference type="Proteomes" id="UP000290189">
    <property type="component" value="Unassembled WGS sequence"/>
</dbReference>
<feature type="transmembrane region" description="Helical" evidence="1">
    <location>
        <begin position="148"/>
        <end position="167"/>
    </location>
</feature>
<keyword evidence="1" id="KW-1133">Transmembrane helix</keyword>
<protein>
    <submittedName>
        <fullName evidence="2">Uncharacterized protein</fullName>
    </submittedName>
</protein>
<dbReference type="Pfam" id="PF15071">
    <property type="entry name" value="TMEM220"/>
    <property type="match status" value="1"/>
</dbReference>